<reference evidence="2 3" key="1">
    <citation type="submission" date="2023-11" db="EMBL/GenBank/DDBJ databases">
        <authorList>
            <person name="Hedman E."/>
            <person name="Englund M."/>
            <person name="Stromberg M."/>
            <person name="Nyberg Akerstrom W."/>
            <person name="Nylinder S."/>
            <person name="Jareborg N."/>
            <person name="Kallberg Y."/>
            <person name="Kronander E."/>
        </authorList>
    </citation>
    <scope>NUCLEOTIDE SEQUENCE [LARGE SCALE GENOMIC DNA]</scope>
</reference>
<organism evidence="2 3">
    <name type="scientific">Parnassius mnemosyne</name>
    <name type="common">clouded apollo</name>
    <dbReference type="NCBI Taxonomy" id="213953"/>
    <lineage>
        <taxon>Eukaryota</taxon>
        <taxon>Metazoa</taxon>
        <taxon>Ecdysozoa</taxon>
        <taxon>Arthropoda</taxon>
        <taxon>Hexapoda</taxon>
        <taxon>Insecta</taxon>
        <taxon>Pterygota</taxon>
        <taxon>Neoptera</taxon>
        <taxon>Endopterygota</taxon>
        <taxon>Lepidoptera</taxon>
        <taxon>Glossata</taxon>
        <taxon>Ditrysia</taxon>
        <taxon>Papilionoidea</taxon>
        <taxon>Papilionidae</taxon>
        <taxon>Parnassiinae</taxon>
        <taxon>Parnassini</taxon>
        <taxon>Parnassius</taxon>
        <taxon>Driopa</taxon>
    </lineage>
</organism>
<protein>
    <submittedName>
        <fullName evidence="2">Uncharacterized protein</fullName>
    </submittedName>
</protein>
<accession>A0AAV1L5U3</accession>
<dbReference type="EMBL" id="CAVLGL010000084">
    <property type="protein sequence ID" value="CAK1589752.1"/>
    <property type="molecule type" value="Genomic_DNA"/>
</dbReference>
<name>A0AAV1L5U3_9NEOP</name>
<evidence type="ECO:0000256" key="1">
    <source>
        <dbReference type="SAM" id="Phobius"/>
    </source>
</evidence>
<dbReference type="Proteomes" id="UP001314205">
    <property type="component" value="Unassembled WGS sequence"/>
</dbReference>
<proteinExistence type="predicted"/>
<keyword evidence="1" id="KW-0472">Membrane</keyword>
<evidence type="ECO:0000313" key="2">
    <source>
        <dbReference type="EMBL" id="CAK1589752.1"/>
    </source>
</evidence>
<comment type="caution">
    <text evidence="2">The sequence shown here is derived from an EMBL/GenBank/DDBJ whole genome shotgun (WGS) entry which is preliminary data.</text>
</comment>
<evidence type="ECO:0000313" key="3">
    <source>
        <dbReference type="Proteomes" id="UP001314205"/>
    </source>
</evidence>
<feature type="transmembrane region" description="Helical" evidence="1">
    <location>
        <begin position="50"/>
        <end position="70"/>
    </location>
</feature>
<keyword evidence="1" id="KW-1133">Transmembrane helix</keyword>
<keyword evidence="1" id="KW-0812">Transmembrane</keyword>
<sequence length="73" mass="8566">MLCWLRMVSEENRILVQDITLALFTRNNALHLRPEFRVDFVHACASDSSIVLLLLVITCWYYSCCYVFCFNNA</sequence>
<gene>
    <name evidence="2" type="ORF">PARMNEM_LOCUS10203</name>
</gene>
<dbReference type="AlphaFoldDB" id="A0AAV1L5U3"/>
<keyword evidence="3" id="KW-1185">Reference proteome</keyword>